<evidence type="ECO:0000256" key="1">
    <source>
        <dbReference type="ARBA" id="ARBA00023125"/>
    </source>
</evidence>
<protein>
    <submittedName>
        <fullName evidence="3">Transcriptional regulator with XRE-family HTH domain</fullName>
    </submittedName>
</protein>
<evidence type="ECO:0000259" key="2">
    <source>
        <dbReference type="PROSITE" id="PS50943"/>
    </source>
</evidence>
<dbReference type="GO" id="GO:0003677">
    <property type="term" value="F:DNA binding"/>
    <property type="evidence" value="ECO:0007669"/>
    <property type="project" value="UniProtKB-KW"/>
</dbReference>
<dbReference type="PROSITE" id="PS50943">
    <property type="entry name" value="HTH_CROC1"/>
    <property type="match status" value="1"/>
</dbReference>
<sequence>MTNESLGPPAAGMGAAVGREVRRFREARQMSVSELARRAGVSKGTLSKLEAGLGNPTIETIAAIAVALRLTLGDLIPTSAPNTPTLHRGTPEPDYSRQELLQRIGPGVLTEIWRVRIRQAGGFVESPPHAAGTVEYLLVSRGVFRAGPAEGLSELHAGDFLVFQADVPHRYEVVEGPAEASLVMTYPAMNVGVTAALHPAAI</sequence>
<dbReference type="EMBL" id="JACHNH010000001">
    <property type="protein sequence ID" value="MBB4763052.1"/>
    <property type="molecule type" value="Genomic_DNA"/>
</dbReference>
<name>A0A7W7HYC9_9ACTN</name>
<dbReference type="Gene3D" id="1.10.260.40">
    <property type="entry name" value="lambda repressor-like DNA-binding domains"/>
    <property type="match status" value="1"/>
</dbReference>
<dbReference type="InterPro" id="IPR010982">
    <property type="entry name" value="Lambda_DNA-bd_dom_sf"/>
</dbReference>
<accession>A0A7W7HYC9</accession>
<dbReference type="AlphaFoldDB" id="A0A7W7HYC9"/>
<feature type="domain" description="HTH cro/C1-type" evidence="2">
    <location>
        <begin position="21"/>
        <end position="75"/>
    </location>
</feature>
<evidence type="ECO:0000313" key="3">
    <source>
        <dbReference type="EMBL" id="MBB4763052.1"/>
    </source>
</evidence>
<dbReference type="CDD" id="cd00093">
    <property type="entry name" value="HTH_XRE"/>
    <property type="match status" value="1"/>
</dbReference>
<dbReference type="PANTHER" id="PTHR46797">
    <property type="entry name" value="HTH-TYPE TRANSCRIPTIONAL REGULATOR"/>
    <property type="match status" value="1"/>
</dbReference>
<comment type="caution">
    <text evidence="3">The sequence shown here is derived from an EMBL/GenBank/DDBJ whole genome shotgun (WGS) entry which is preliminary data.</text>
</comment>
<dbReference type="GO" id="GO:0003700">
    <property type="term" value="F:DNA-binding transcription factor activity"/>
    <property type="evidence" value="ECO:0007669"/>
    <property type="project" value="TreeGrafter"/>
</dbReference>
<dbReference type="PANTHER" id="PTHR46797:SF1">
    <property type="entry name" value="METHYLPHOSPHONATE SYNTHASE"/>
    <property type="match status" value="1"/>
</dbReference>
<reference evidence="3 4" key="1">
    <citation type="submission" date="2020-08" db="EMBL/GenBank/DDBJ databases">
        <title>Sequencing the genomes of 1000 actinobacteria strains.</title>
        <authorList>
            <person name="Klenk H.-P."/>
        </authorList>
    </citation>
    <scope>NUCLEOTIDE SEQUENCE [LARGE SCALE GENOMIC DNA]</scope>
    <source>
        <strain evidence="3 4">DSM 43149</strain>
    </source>
</reference>
<dbReference type="InterPro" id="IPR011051">
    <property type="entry name" value="RmlC_Cupin_sf"/>
</dbReference>
<dbReference type="SMART" id="SM00530">
    <property type="entry name" value="HTH_XRE"/>
    <property type="match status" value="1"/>
</dbReference>
<dbReference type="SUPFAM" id="SSF51182">
    <property type="entry name" value="RmlC-like cupins"/>
    <property type="match status" value="1"/>
</dbReference>
<dbReference type="InterPro" id="IPR050807">
    <property type="entry name" value="TransReg_Diox_bact_type"/>
</dbReference>
<organism evidence="3 4">
    <name type="scientific">Actinoplanes digitatis</name>
    <dbReference type="NCBI Taxonomy" id="1868"/>
    <lineage>
        <taxon>Bacteria</taxon>
        <taxon>Bacillati</taxon>
        <taxon>Actinomycetota</taxon>
        <taxon>Actinomycetes</taxon>
        <taxon>Micromonosporales</taxon>
        <taxon>Micromonosporaceae</taxon>
        <taxon>Actinoplanes</taxon>
    </lineage>
</organism>
<dbReference type="CDD" id="cd02209">
    <property type="entry name" value="cupin_XRE_C"/>
    <property type="match status" value="1"/>
</dbReference>
<evidence type="ECO:0000313" key="4">
    <source>
        <dbReference type="Proteomes" id="UP000578112"/>
    </source>
</evidence>
<keyword evidence="1" id="KW-0238">DNA-binding</keyword>
<dbReference type="Proteomes" id="UP000578112">
    <property type="component" value="Unassembled WGS sequence"/>
</dbReference>
<dbReference type="SUPFAM" id="SSF47413">
    <property type="entry name" value="lambda repressor-like DNA-binding domains"/>
    <property type="match status" value="1"/>
</dbReference>
<keyword evidence="4" id="KW-1185">Reference proteome</keyword>
<dbReference type="Gene3D" id="2.60.120.10">
    <property type="entry name" value="Jelly Rolls"/>
    <property type="match status" value="1"/>
</dbReference>
<dbReference type="Pfam" id="PF01381">
    <property type="entry name" value="HTH_3"/>
    <property type="match status" value="1"/>
</dbReference>
<dbReference type="RefSeq" id="WP_239087590.1">
    <property type="nucleotide sequence ID" value="NZ_BOMK01000042.1"/>
</dbReference>
<dbReference type="InterPro" id="IPR014710">
    <property type="entry name" value="RmlC-like_jellyroll"/>
</dbReference>
<proteinExistence type="predicted"/>
<dbReference type="InterPro" id="IPR001387">
    <property type="entry name" value="Cro/C1-type_HTH"/>
</dbReference>
<dbReference type="GO" id="GO:0005829">
    <property type="term" value="C:cytosol"/>
    <property type="evidence" value="ECO:0007669"/>
    <property type="project" value="TreeGrafter"/>
</dbReference>
<gene>
    <name evidence="3" type="ORF">BJ971_003608</name>
</gene>